<evidence type="ECO:0000313" key="2">
    <source>
        <dbReference type="Proteomes" id="UP001159405"/>
    </source>
</evidence>
<dbReference type="EMBL" id="CALNXK010000002">
    <property type="protein sequence ID" value="CAH3033637.1"/>
    <property type="molecule type" value="Genomic_DNA"/>
</dbReference>
<reference evidence="1 2" key="1">
    <citation type="submission" date="2022-05" db="EMBL/GenBank/DDBJ databases">
        <authorList>
            <consortium name="Genoscope - CEA"/>
            <person name="William W."/>
        </authorList>
    </citation>
    <scope>NUCLEOTIDE SEQUENCE [LARGE SCALE GENOMIC DNA]</scope>
</reference>
<comment type="caution">
    <text evidence="1">The sequence shown here is derived from an EMBL/GenBank/DDBJ whole genome shotgun (WGS) entry which is preliminary data.</text>
</comment>
<gene>
    <name evidence="1" type="ORF">PLOB_00015982</name>
</gene>
<accession>A0ABN8MWN5</accession>
<keyword evidence="2" id="KW-1185">Reference proteome</keyword>
<protein>
    <submittedName>
        <fullName evidence="1">Uncharacterized protein</fullName>
    </submittedName>
</protein>
<dbReference type="Proteomes" id="UP001159405">
    <property type="component" value="Unassembled WGS sequence"/>
</dbReference>
<name>A0ABN8MWN5_9CNID</name>
<feature type="non-terminal residue" evidence="1">
    <location>
        <position position="1"/>
    </location>
</feature>
<organism evidence="1 2">
    <name type="scientific">Porites lobata</name>
    <dbReference type="NCBI Taxonomy" id="104759"/>
    <lineage>
        <taxon>Eukaryota</taxon>
        <taxon>Metazoa</taxon>
        <taxon>Cnidaria</taxon>
        <taxon>Anthozoa</taxon>
        <taxon>Hexacorallia</taxon>
        <taxon>Scleractinia</taxon>
        <taxon>Fungiina</taxon>
        <taxon>Poritidae</taxon>
        <taxon>Porites</taxon>
    </lineage>
</organism>
<evidence type="ECO:0000313" key="1">
    <source>
        <dbReference type="EMBL" id="CAH3033637.1"/>
    </source>
</evidence>
<proteinExistence type="predicted"/>
<sequence>VTDVSTTCAVVIFRVKVSCITSINNPSIIPSTDVIQLTLTLKMTTAQVVETSVTVNNNSPIQDYVHPDDQTQPFEMTPGFKPFTIIILLKNWVQY</sequence>